<evidence type="ECO:0000313" key="2">
    <source>
        <dbReference type="Proteomes" id="UP001341840"/>
    </source>
</evidence>
<comment type="caution">
    <text evidence="1">The sequence shown here is derived from an EMBL/GenBank/DDBJ whole genome shotgun (WGS) entry which is preliminary data.</text>
</comment>
<evidence type="ECO:0008006" key="3">
    <source>
        <dbReference type="Google" id="ProtNLM"/>
    </source>
</evidence>
<keyword evidence="2" id="KW-1185">Reference proteome</keyword>
<dbReference type="Proteomes" id="UP001341840">
    <property type="component" value="Unassembled WGS sequence"/>
</dbReference>
<reference evidence="1 2" key="1">
    <citation type="journal article" date="2023" name="Plants (Basel)">
        <title>Bridging the Gap: Combining Genomics and Transcriptomics Approaches to Understand Stylosanthes scabra, an Orphan Legume from the Brazilian Caatinga.</title>
        <authorList>
            <person name="Ferreira-Neto J.R.C."/>
            <person name="da Silva M.D."/>
            <person name="Binneck E."/>
            <person name="de Melo N.F."/>
            <person name="da Silva R.H."/>
            <person name="de Melo A.L.T.M."/>
            <person name="Pandolfi V."/>
            <person name="Bustamante F.O."/>
            <person name="Brasileiro-Vidal A.C."/>
            <person name="Benko-Iseppon A.M."/>
        </authorList>
    </citation>
    <scope>NUCLEOTIDE SEQUENCE [LARGE SCALE GENOMIC DNA]</scope>
    <source>
        <tissue evidence="1">Leaves</tissue>
    </source>
</reference>
<dbReference type="PANTHER" id="PTHR31286:SF167">
    <property type="entry name" value="OS09G0268800 PROTEIN"/>
    <property type="match status" value="1"/>
</dbReference>
<protein>
    <recommendedName>
        <fullName evidence="3">CCHC-type domain-containing protein</fullName>
    </recommendedName>
</protein>
<accession>A0ABU6YSA6</accession>
<dbReference type="EMBL" id="JASCZI010242745">
    <property type="protein sequence ID" value="MED6211963.1"/>
    <property type="molecule type" value="Genomic_DNA"/>
</dbReference>
<name>A0ABU6YSA6_9FABA</name>
<gene>
    <name evidence="1" type="ORF">PIB30_078581</name>
</gene>
<sequence length="108" mass="12536">MELWMQMHDVPLSHMSRFTAETIGGKFGGVVEVEDHVVNNLLHISYLRTKNFMDIIKPLPTDIWMSRLNLPMVWISLRYERIRNSCCLRCGIIGHNKHECNKPVTIAS</sequence>
<evidence type="ECO:0000313" key="1">
    <source>
        <dbReference type="EMBL" id="MED6211963.1"/>
    </source>
</evidence>
<dbReference type="PANTHER" id="PTHR31286">
    <property type="entry name" value="GLYCINE-RICH CELL WALL STRUCTURAL PROTEIN 1.8-LIKE"/>
    <property type="match status" value="1"/>
</dbReference>
<organism evidence="1 2">
    <name type="scientific">Stylosanthes scabra</name>
    <dbReference type="NCBI Taxonomy" id="79078"/>
    <lineage>
        <taxon>Eukaryota</taxon>
        <taxon>Viridiplantae</taxon>
        <taxon>Streptophyta</taxon>
        <taxon>Embryophyta</taxon>
        <taxon>Tracheophyta</taxon>
        <taxon>Spermatophyta</taxon>
        <taxon>Magnoliopsida</taxon>
        <taxon>eudicotyledons</taxon>
        <taxon>Gunneridae</taxon>
        <taxon>Pentapetalae</taxon>
        <taxon>rosids</taxon>
        <taxon>fabids</taxon>
        <taxon>Fabales</taxon>
        <taxon>Fabaceae</taxon>
        <taxon>Papilionoideae</taxon>
        <taxon>50 kb inversion clade</taxon>
        <taxon>dalbergioids sensu lato</taxon>
        <taxon>Dalbergieae</taxon>
        <taxon>Pterocarpus clade</taxon>
        <taxon>Stylosanthes</taxon>
    </lineage>
</organism>
<dbReference type="InterPro" id="IPR040256">
    <property type="entry name" value="At4g02000-like"/>
</dbReference>
<proteinExistence type="predicted"/>